<dbReference type="EMBL" id="LR134149">
    <property type="protein sequence ID" value="VEA36936.1"/>
    <property type="molecule type" value="Genomic_DNA"/>
</dbReference>
<evidence type="ECO:0000313" key="3">
    <source>
        <dbReference type="Proteomes" id="UP000277214"/>
    </source>
</evidence>
<proteinExistence type="predicted"/>
<protein>
    <submittedName>
        <fullName evidence="2">Sulfatase</fullName>
    </submittedName>
</protein>
<accession>A0A447PGW0</accession>
<dbReference type="SUPFAM" id="SSF53649">
    <property type="entry name" value="Alkaline phosphatase-like"/>
    <property type="match status" value="1"/>
</dbReference>
<dbReference type="Proteomes" id="UP000277214">
    <property type="component" value="Chromosome 1"/>
</dbReference>
<gene>
    <name evidence="2" type="ORF">NCTC8272_02318</name>
</gene>
<reference evidence="2 3" key="1">
    <citation type="submission" date="2018-12" db="EMBL/GenBank/DDBJ databases">
        <authorList>
            <consortium name="Pathogen Informatics"/>
        </authorList>
    </citation>
    <scope>NUCLEOTIDE SEQUENCE [LARGE SCALE GENOMIC DNA]</scope>
    <source>
        <strain evidence="2 3">NCTC8272</strain>
    </source>
</reference>
<sequence length="103" mass="11706">MKAIILLFDSLNKNYLPPYGDLLTKAPNFQRLAAHAATFDNSYVGSMPCMPARRELHTGRYNFLHREWGPLEPFDDSMPELLKKAGSTPILSAIICITGRRRR</sequence>
<dbReference type="Gene3D" id="3.40.720.10">
    <property type="entry name" value="Alkaline Phosphatase, subunit A"/>
    <property type="match status" value="1"/>
</dbReference>
<evidence type="ECO:0000259" key="1">
    <source>
        <dbReference type="Pfam" id="PF00884"/>
    </source>
</evidence>
<dbReference type="InterPro" id="IPR017850">
    <property type="entry name" value="Alkaline_phosphatase_core_sf"/>
</dbReference>
<feature type="domain" description="Sulfatase N-terminal" evidence="1">
    <location>
        <begin position="4"/>
        <end position="86"/>
    </location>
</feature>
<evidence type="ECO:0000313" key="2">
    <source>
        <dbReference type="EMBL" id="VEA36936.1"/>
    </source>
</evidence>
<dbReference type="Pfam" id="PF00884">
    <property type="entry name" value="Sulfatase"/>
    <property type="match status" value="1"/>
</dbReference>
<name>A0A447PGW0_SALET</name>
<dbReference type="AlphaFoldDB" id="A0A447PGW0"/>
<dbReference type="InterPro" id="IPR000917">
    <property type="entry name" value="Sulfatase_N"/>
</dbReference>
<organism evidence="2 3">
    <name type="scientific">Salmonella enterica I</name>
    <dbReference type="NCBI Taxonomy" id="59201"/>
    <lineage>
        <taxon>Bacteria</taxon>
        <taxon>Pseudomonadati</taxon>
        <taxon>Pseudomonadota</taxon>
        <taxon>Gammaproteobacteria</taxon>
        <taxon>Enterobacterales</taxon>
        <taxon>Enterobacteriaceae</taxon>
        <taxon>Salmonella</taxon>
    </lineage>
</organism>